<dbReference type="Proteomes" id="UP001152484">
    <property type="component" value="Unassembled WGS sequence"/>
</dbReference>
<proteinExistence type="inferred from homology"/>
<evidence type="ECO:0000256" key="7">
    <source>
        <dbReference type="ARBA" id="ARBA00023211"/>
    </source>
</evidence>
<keyword evidence="4 11" id="KW-0964">Secreted</keyword>
<gene>
    <name evidence="13" type="ORF">CEURO_LOCUS6883</name>
</gene>
<keyword evidence="14" id="KW-1185">Reference proteome</keyword>
<dbReference type="OrthoDB" id="1921208at2759"/>
<dbReference type="Pfam" id="PF00190">
    <property type="entry name" value="Cupin_1"/>
    <property type="match status" value="1"/>
</dbReference>
<evidence type="ECO:0000256" key="3">
    <source>
        <dbReference type="ARBA" id="ARBA00022523"/>
    </source>
</evidence>
<dbReference type="PANTHER" id="PTHR31238">
    <property type="entry name" value="GERMIN-LIKE PROTEIN SUBFAMILY 3 MEMBER 3"/>
    <property type="match status" value="1"/>
</dbReference>
<comment type="caution">
    <text evidence="13">The sequence shown here is derived from an EMBL/GenBank/DDBJ whole genome shotgun (WGS) entry which is preliminary data.</text>
</comment>
<keyword evidence="6 10" id="KW-1015">Disulfide bond</keyword>
<evidence type="ECO:0000256" key="2">
    <source>
        <dbReference type="ARBA" id="ARBA00007456"/>
    </source>
</evidence>
<dbReference type="InterPro" id="IPR006045">
    <property type="entry name" value="Cupin_1"/>
</dbReference>
<feature type="chain" id="PRO_5040546094" description="Germin-like protein" evidence="11">
    <location>
        <begin position="27"/>
        <end position="228"/>
    </location>
</feature>
<dbReference type="GO" id="GO:0048046">
    <property type="term" value="C:apoplast"/>
    <property type="evidence" value="ECO:0007669"/>
    <property type="project" value="UniProtKB-SubCell"/>
</dbReference>
<feature type="binding site" evidence="9">
    <location>
        <position position="118"/>
    </location>
    <ligand>
        <name>Mn(2+)</name>
        <dbReference type="ChEBI" id="CHEBI:29035"/>
    </ligand>
</feature>
<dbReference type="PRINTS" id="PR00325">
    <property type="entry name" value="GERMIN"/>
</dbReference>
<keyword evidence="5 8" id="KW-0479">Metal-binding</keyword>
<evidence type="ECO:0000313" key="13">
    <source>
        <dbReference type="EMBL" id="CAH9078661.1"/>
    </source>
</evidence>
<feature type="signal peptide" evidence="11">
    <location>
        <begin position="1"/>
        <end position="26"/>
    </location>
</feature>
<evidence type="ECO:0000313" key="14">
    <source>
        <dbReference type="Proteomes" id="UP001152484"/>
    </source>
</evidence>
<reference evidence="13" key="1">
    <citation type="submission" date="2022-07" db="EMBL/GenBank/DDBJ databases">
        <authorList>
            <person name="Macas J."/>
            <person name="Novak P."/>
            <person name="Neumann P."/>
        </authorList>
    </citation>
    <scope>NUCLEOTIDE SEQUENCE</scope>
</reference>
<evidence type="ECO:0000256" key="6">
    <source>
        <dbReference type="ARBA" id="ARBA00023157"/>
    </source>
</evidence>
<dbReference type="FunFam" id="2.60.120.10:FF:000005">
    <property type="entry name" value="Germin-like protein subfamily 1 member 8"/>
    <property type="match status" value="1"/>
</dbReference>
<comment type="similarity">
    <text evidence="2 11">Belongs to the germin family.</text>
</comment>
<evidence type="ECO:0000256" key="9">
    <source>
        <dbReference type="PIRSR" id="PIRSR601929-2"/>
    </source>
</evidence>
<dbReference type="CDD" id="cd02241">
    <property type="entry name" value="cupin_OxOx"/>
    <property type="match status" value="1"/>
</dbReference>
<sequence>MSRNMPLIVVVAIAAIALDSSSFTRASDPDKLQDFCVAVKDSEANVFVNGKICKNINEVNADDFYLQAQFNKPRNTSNRLRYMPSPIGVEILPGLNTLGVSIGRMDFGPYGVSPPHTHLPATEVITVLEGTLYVGFIDSRNKLYAKTLRPGDIFVFPKGLIRFLYNTGGSNAGVFAALGSQDPGAILIPNALFGTDPPVFPEVLSKAFLLDKNVISHLQSQFRSELSE</sequence>
<evidence type="ECO:0000256" key="5">
    <source>
        <dbReference type="ARBA" id="ARBA00022723"/>
    </source>
</evidence>
<evidence type="ECO:0000256" key="11">
    <source>
        <dbReference type="RuleBase" id="RU366015"/>
    </source>
</evidence>
<feature type="domain" description="Cupin type-1" evidence="12">
    <location>
        <begin position="78"/>
        <end position="216"/>
    </location>
</feature>
<evidence type="ECO:0000256" key="10">
    <source>
        <dbReference type="PIRSR" id="PIRSR601929-3"/>
    </source>
</evidence>
<evidence type="ECO:0000256" key="1">
    <source>
        <dbReference type="ARBA" id="ARBA00004271"/>
    </source>
</evidence>
<keyword evidence="7 8" id="KW-0464">Manganese</keyword>
<evidence type="ECO:0000256" key="8">
    <source>
        <dbReference type="PIRSR" id="PIRSR601929-1"/>
    </source>
</evidence>
<feature type="binding site" evidence="8">
    <location>
        <position position="118"/>
    </location>
    <ligand>
        <name>oxalate</name>
        <dbReference type="ChEBI" id="CHEBI:30623"/>
    </ligand>
</feature>
<keyword evidence="11" id="KW-0732">Signal</keyword>
<dbReference type="AlphaFoldDB" id="A0A9P1E4P9"/>
<evidence type="ECO:0000256" key="4">
    <source>
        <dbReference type="ARBA" id="ARBA00022525"/>
    </source>
</evidence>
<dbReference type="SMART" id="SM00835">
    <property type="entry name" value="Cupin_1"/>
    <property type="match status" value="1"/>
</dbReference>
<dbReference type="GO" id="GO:0030145">
    <property type="term" value="F:manganese ion binding"/>
    <property type="evidence" value="ECO:0007669"/>
    <property type="project" value="UniProtKB-UniRule"/>
</dbReference>
<organism evidence="13 14">
    <name type="scientific">Cuscuta europaea</name>
    <name type="common">European dodder</name>
    <dbReference type="NCBI Taxonomy" id="41803"/>
    <lineage>
        <taxon>Eukaryota</taxon>
        <taxon>Viridiplantae</taxon>
        <taxon>Streptophyta</taxon>
        <taxon>Embryophyta</taxon>
        <taxon>Tracheophyta</taxon>
        <taxon>Spermatophyta</taxon>
        <taxon>Magnoliopsida</taxon>
        <taxon>eudicotyledons</taxon>
        <taxon>Gunneridae</taxon>
        <taxon>Pentapetalae</taxon>
        <taxon>asterids</taxon>
        <taxon>lamiids</taxon>
        <taxon>Solanales</taxon>
        <taxon>Convolvulaceae</taxon>
        <taxon>Cuscuteae</taxon>
        <taxon>Cuscuta</taxon>
        <taxon>Cuscuta subgen. Cuscuta</taxon>
    </lineage>
</organism>
<name>A0A9P1E4P9_CUSEU</name>
<dbReference type="InterPro" id="IPR011051">
    <property type="entry name" value="RmlC_Cupin_sf"/>
</dbReference>
<keyword evidence="3 11" id="KW-0052">Apoplast</keyword>
<feature type="binding site" evidence="9">
    <location>
        <position position="123"/>
    </location>
    <ligand>
        <name>Mn(2+)</name>
        <dbReference type="ChEBI" id="CHEBI:29035"/>
    </ligand>
</feature>
<feature type="binding site" evidence="9">
    <location>
        <position position="116"/>
    </location>
    <ligand>
        <name>Mn(2+)</name>
        <dbReference type="ChEBI" id="CHEBI:29035"/>
    </ligand>
</feature>
<dbReference type="InterPro" id="IPR001929">
    <property type="entry name" value="Germin"/>
</dbReference>
<dbReference type="EMBL" id="CAMAPE010000010">
    <property type="protein sequence ID" value="CAH9078661.1"/>
    <property type="molecule type" value="Genomic_DNA"/>
</dbReference>
<accession>A0A9P1E4P9</accession>
<dbReference type="Gene3D" id="2.60.120.10">
    <property type="entry name" value="Jelly Rolls"/>
    <property type="match status" value="1"/>
</dbReference>
<protein>
    <recommendedName>
        <fullName evidence="11">Germin-like protein</fullName>
    </recommendedName>
</protein>
<dbReference type="InterPro" id="IPR014710">
    <property type="entry name" value="RmlC-like_jellyroll"/>
</dbReference>
<feature type="binding site" evidence="8">
    <location>
        <position position="123"/>
    </location>
    <ligand>
        <name>oxalate</name>
        <dbReference type="ChEBI" id="CHEBI:30623"/>
    </ligand>
</feature>
<evidence type="ECO:0000259" key="12">
    <source>
        <dbReference type="SMART" id="SM00835"/>
    </source>
</evidence>
<feature type="disulfide bond" evidence="10">
    <location>
        <begin position="36"/>
        <end position="53"/>
    </location>
</feature>
<dbReference type="SUPFAM" id="SSF51182">
    <property type="entry name" value="RmlC-like cupins"/>
    <property type="match status" value="1"/>
</dbReference>
<comment type="subcellular location">
    <subcellularLocation>
        <location evidence="1 11">Secreted</location>
        <location evidence="1 11">Extracellular space</location>
        <location evidence="1 11">Apoplast</location>
    </subcellularLocation>
</comment>